<dbReference type="PROSITE" id="PS51512">
    <property type="entry name" value="DFDF"/>
    <property type="match status" value="1"/>
</dbReference>
<feature type="short sequence motif" description="TFG box" evidence="3">
    <location>
        <begin position="435"/>
        <end position="455"/>
    </location>
</feature>
<comment type="similarity">
    <text evidence="1">Belongs to the LSM14 family.</text>
</comment>
<feature type="region of interest" description="Disordered" evidence="4">
    <location>
        <begin position="371"/>
        <end position="415"/>
    </location>
</feature>
<sequence length="523" mass="58171">MSAQMPELGSKITLISRADIRYEGRLYTVDPNECTIALANVRSFGTEDRETQCPVPAQNHIYDFILFRGKDIKDIRVITTQLPNDPAIVQVGPPSMNQQAGYQTPGFNHQVMGSSMPQYPGYGGMSGIPSGNMGLQRAPGPLMMQPSELGASGPAPGPPQTEGPPPQTQPSTVPIGPLSNYNEQDLIGGVSRSTTPSITRKSPTNDQGTQVNNSPARDDNKKPRPIHPPQRDRDGRRDQQMYQSGQGSQRDKDYQGGNRKDYQNRDRDNQFQRRGNRNRDNQGRDDRDQRDQGQGQNRCPPGWVTVPQRSTTVWMSRGDNRQRGNRMRGPPKQFGRMGGPIVKKSTLKFDGDYDFDKANTEFEELRSQLLKVKIGSGSEGKVNGESEKKDDSGNETGAGENEQEEESIPEPCYDKSKSFFDMISCEAIERSKGRTQRTDWHKERKLNSETFGVASARRGGYRGRGYYGGRGFNRQQGGLFRPRGQPRTDRNNGQAEVKQQNATEETNESQKNVPVQAAGAKAK</sequence>
<dbReference type="InterPro" id="IPR025761">
    <property type="entry name" value="FFD_box"/>
</dbReference>
<comment type="caution">
    <text evidence="9">The sequence shown here is derived from an EMBL/GenBank/DDBJ whole genome shotgun (WGS) entry which is preliminary data.</text>
</comment>
<dbReference type="Gene3D" id="2.30.30.100">
    <property type="match status" value="1"/>
</dbReference>
<dbReference type="Pfam" id="PF09532">
    <property type="entry name" value="FDF"/>
    <property type="match status" value="1"/>
</dbReference>
<dbReference type="PANTHER" id="PTHR13586:SF0">
    <property type="entry name" value="TRAILER HITCH, ISOFORM H"/>
    <property type="match status" value="1"/>
</dbReference>
<dbReference type="Pfam" id="PF12701">
    <property type="entry name" value="LSM14"/>
    <property type="match status" value="1"/>
</dbReference>
<dbReference type="EMBL" id="JARGDH010000004">
    <property type="protein sequence ID" value="KAL0270952.1"/>
    <property type="molecule type" value="Genomic_DNA"/>
</dbReference>
<dbReference type="AlphaFoldDB" id="A0AAW2HN53"/>
<feature type="compositionally biased region" description="Basic and acidic residues" evidence="4">
    <location>
        <begin position="249"/>
        <end position="291"/>
    </location>
</feature>
<proteinExistence type="inferred from homology"/>
<feature type="compositionally biased region" description="Basic and acidic residues" evidence="4">
    <location>
        <begin position="428"/>
        <end position="447"/>
    </location>
</feature>
<dbReference type="InterPro" id="IPR047575">
    <property type="entry name" value="Sm"/>
</dbReference>
<dbReference type="SMART" id="SM01199">
    <property type="entry name" value="FDF"/>
    <property type="match status" value="1"/>
</dbReference>
<dbReference type="PROSITE" id="PS51513">
    <property type="entry name" value="FFD"/>
    <property type="match status" value="1"/>
</dbReference>
<dbReference type="InterPro" id="IPR025768">
    <property type="entry name" value="TFG_box"/>
</dbReference>
<feature type="compositionally biased region" description="Basic and acidic residues" evidence="4">
    <location>
        <begin position="229"/>
        <end position="239"/>
    </location>
</feature>
<organism evidence="9">
    <name type="scientific">Menopon gallinae</name>
    <name type="common">poultry shaft louse</name>
    <dbReference type="NCBI Taxonomy" id="328185"/>
    <lineage>
        <taxon>Eukaryota</taxon>
        <taxon>Metazoa</taxon>
        <taxon>Ecdysozoa</taxon>
        <taxon>Arthropoda</taxon>
        <taxon>Hexapoda</taxon>
        <taxon>Insecta</taxon>
        <taxon>Pterygota</taxon>
        <taxon>Neoptera</taxon>
        <taxon>Paraneoptera</taxon>
        <taxon>Psocodea</taxon>
        <taxon>Troctomorpha</taxon>
        <taxon>Phthiraptera</taxon>
        <taxon>Amblycera</taxon>
        <taxon>Menoponidae</taxon>
        <taxon>Menopon</taxon>
    </lineage>
</organism>
<feature type="domain" description="DFDF" evidence="5">
    <location>
        <begin position="341"/>
        <end position="377"/>
    </location>
</feature>
<evidence type="ECO:0000256" key="2">
    <source>
        <dbReference type="PROSITE-ProRule" id="PRU00846"/>
    </source>
</evidence>
<evidence type="ECO:0000259" key="7">
    <source>
        <dbReference type="PROSITE" id="PS51536"/>
    </source>
</evidence>
<dbReference type="GO" id="GO:0033962">
    <property type="term" value="P:P-body assembly"/>
    <property type="evidence" value="ECO:0007669"/>
    <property type="project" value="TreeGrafter"/>
</dbReference>
<dbReference type="GO" id="GO:0003729">
    <property type="term" value="F:mRNA binding"/>
    <property type="evidence" value="ECO:0007669"/>
    <property type="project" value="TreeGrafter"/>
</dbReference>
<dbReference type="InterPro" id="IPR019050">
    <property type="entry name" value="FDF_dom"/>
</dbReference>
<accession>A0AAW2HN53</accession>
<protein>
    <submittedName>
        <fullName evidence="9">Uncharacterized protein</fullName>
    </submittedName>
</protein>
<dbReference type="InterPro" id="IPR025609">
    <property type="entry name" value="Lsm14-like_N"/>
</dbReference>
<dbReference type="GO" id="GO:0000932">
    <property type="term" value="C:P-body"/>
    <property type="evidence" value="ECO:0007669"/>
    <property type="project" value="TreeGrafter"/>
</dbReference>
<feature type="compositionally biased region" description="Polar residues" evidence="4">
    <location>
        <begin position="491"/>
        <end position="513"/>
    </location>
</feature>
<dbReference type="InterPro" id="IPR025762">
    <property type="entry name" value="DFDF"/>
</dbReference>
<dbReference type="SMART" id="SM01271">
    <property type="entry name" value="LSM14"/>
    <property type="match status" value="1"/>
</dbReference>
<evidence type="ECO:0000256" key="4">
    <source>
        <dbReference type="SAM" id="MobiDB-lite"/>
    </source>
</evidence>
<dbReference type="PROSITE" id="PS51536">
    <property type="entry name" value="TFG"/>
    <property type="match status" value="1"/>
</dbReference>
<feature type="compositionally biased region" description="Gly residues" evidence="4">
    <location>
        <begin position="462"/>
        <end position="471"/>
    </location>
</feature>
<feature type="domain" description="Sm" evidence="8">
    <location>
        <begin position="1"/>
        <end position="81"/>
    </location>
</feature>
<dbReference type="GO" id="GO:0034063">
    <property type="term" value="P:stress granule assembly"/>
    <property type="evidence" value="ECO:0007669"/>
    <property type="project" value="TreeGrafter"/>
</dbReference>
<evidence type="ECO:0000259" key="6">
    <source>
        <dbReference type="PROSITE" id="PS51513"/>
    </source>
</evidence>
<reference evidence="9" key="1">
    <citation type="journal article" date="2024" name="Gigascience">
        <title>Chromosome-level genome of the poultry shaft louse Menopon gallinae provides insight into the host-switching and adaptive evolution of parasitic lice.</title>
        <authorList>
            <person name="Xu Y."/>
            <person name="Ma L."/>
            <person name="Liu S."/>
            <person name="Liang Y."/>
            <person name="Liu Q."/>
            <person name="He Z."/>
            <person name="Tian L."/>
            <person name="Duan Y."/>
            <person name="Cai W."/>
            <person name="Li H."/>
            <person name="Song F."/>
        </authorList>
    </citation>
    <scope>NUCLEOTIDE SEQUENCE</scope>
    <source>
        <strain evidence="9">Cailab_2023a</strain>
    </source>
</reference>
<evidence type="ECO:0000256" key="3">
    <source>
        <dbReference type="PROSITE-ProRule" id="PRU00869"/>
    </source>
</evidence>
<evidence type="ECO:0000259" key="5">
    <source>
        <dbReference type="PROSITE" id="PS51512"/>
    </source>
</evidence>
<feature type="domain" description="TFG box profile" evidence="7">
    <location>
        <begin position="435"/>
        <end position="455"/>
    </location>
</feature>
<dbReference type="PROSITE" id="PS52002">
    <property type="entry name" value="SM"/>
    <property type="match status" value="1"/>
</dbReference>
<feature type="compositionally biased region" description="Pro residues" evidence="4">
    <location>
        <begin position="155"/>
        <end position="168"/>
    </location>
</feature>
<dbReference type="SUPFAM" id="SSF50182">
    <property type="entry name" value="Sm-like ribonucleoproteins"/>
    <property type="match status" value="1"/>
</dbReference>
<evidence type="ECO:0000313" key="9">
    <source>
        <dbReference type="EMBL" id="KAL0270952.1"/>
    </source>
</evidence>
<feature type="compositionally biased region" description="Basic and acidic residues" evidence="4">
    <location>
        <begin position="382"/>
        <end position="392"/>
    </location>
</feature>
<dbReference type="InterPro" id="IPR010920">
    <property type="entry name" value="LSM_dom_sf"/>
</dbReference>
<evidence type="ECO:0000259" key="8">
    <source>
        <dbReference type="PROSITE" id="PS52002"/>
    </source>
</evidence>
<feature type="domain" description="FFD box profile" evidence="6">
    <location>
        <begin position="411"/>
        <end position="427"/>
    </location>
</feature>
<evidence type="ECO:0000256" key="1">
    <source>
        <dbReference type="ARBA" id="ARBA00010415"/>
    </source>
</evidence>
<feature type="region of interest" description="Disordered" evidence="4">
    <location>
        <begin position="123"/>
        <end position="342"/>
    </location>
</feature>
<gene>
    <name evidence="9" type="ORF">PYX00_008215</name>
</gene>
<dbReference type="CDD" id="cd01736">
    <property type="entry name" value="LSm14_N"/>
    <property type="match status" value="1"/>
</dbReference>
<dbReference type="PANTHER" id="PTHR13586">
    <property type="entry name" value="SCD6 PROTEIN-RELATED"/>
    <property type="match status" value="1"/>
</dbReference>
<name>A0AAW2HN53_9NEOP</name>
<feature type="short sequence motif" description="FFD box" evidence="2">
    <location>
        <begin position="411"/>
        <end position="427"/>
    </location>
</feature>
<feature type="compositionally biased region" description="Polar residues" evidence="4">
    <location>
        <begin position="191"/>
        <end position="215"/>
    </location>
</feature>
<feature type="region of interest" description="Disordered" evidence="4">
    <location>
        <begin position="428"/>
        <end position="523"/>
    </location>
</feature>